<dbReference type="Gene3D" id="3.30.420.40">
    <property type="match status" value="1"/>
</dbReference>
<dbReference type="AlphaFoldDB" id="A0A9N9N7F8"/>
<name>A0A9N9N7F8_9GLOM</name>
<organism evidence="1 2">
    <name type="scientific">Funneliformis caledonium</name>
    <dbReference type="NCBI Taxonomy" id="1117310"/>
    <lineage>
        <taxon>Eukaryota</taxon>
        <taxon>Fungi</taxon>
        <taxon>Fungi incertae sedis</taxon>
        <taxon>Mucoromycota</taxon>
        <taxon>Glomeromycotina</taxon>
        <taxon>Glomeromycetes</taxon>
        <taxon>Glomerales</taxon>
        <taxon>Glomeraceae</taxon>
        <taxon>Funneliformis</taxon>
    </lineage>
</organism>
<keyword evidence="2" id="KW-1185">Reference proteome</keyword>
<reference evidence="1" key="1">
    <citation type="submission" date="2021-06" db="EMBL/GenBank/DDBJ databases">
        <authorList>
            <person name="Kallberg Y."/>
            <person name="Tangrot J."/>
            <person name="Rosling A."/>
        </authorList>
    </citation>
    <scope>NUCLEOTIDE SEQUENCE</scope>
    <source>
        <strain evidence="1">UK204</strain>
    </source>
</reference>
<comment type="caution">
    <text evidence="1">The sequence shown here is derived from an EMBL/GenBank/DDBJ whole genome shotgun (WGS) entry which is preliminary data.</text>
</comment>
<accession>A0A9N9N7F8</accession>
<dbReference type="InterPro" id="IPR004000">
    <property type="entry name" value="Actin"/>
</dbReference>
<dbReference type="InterPro" id="IPR043129">
    <property type="entry name" value="ATPase_NBD"/>
</dbReference>
<dbReference type="Proteomes" id="UP000789570">
    <property type="component" value="Unassembled WGS sequence"/>
</dbReference>
<dbReference type="SUPFAM" id="SSF53067">
    <property type="entry name" value="Actin-like ATPase domain"/>
    <property type="match status" value="1"/>
</dbReference>
<evidence type="ECO:0000313" key="1">
    <source>
        <dbReference type="EMBL" id="CAG8707710.1"/>
    </source>
</evidence>
<gene>
    <name evidence="1" type="ORF">FCALED_LOCUS13778</name>
</gene>
<dbReference type="PANTHER" id="PTHR11937">
    <property type="entry name" value="ACTIN"/>
    <property type="match status" value="1"/>
</dbReference>
<dbReference type="Pfam" id="PF00022">
    <property type="entry name" value="Actin"/>
    <property type="match status" value="1"/>
</dbReference>
<proteinExistence type="predicted"/>
<feature type="non-terminal residue" evidence="1">
    <location>
        <position position="1"/>
    </location>
</feature>
<dbReference type="EMBL" id="CAJVPQ010008531">
    <property type="protein sequence ID" value="CAG8707710.1"/>
    <property type="molecule type" value="Genomic_DNA"/>
</dbReference>
<protein>
    <submittedName>
        <fullName evidence="1">4686_t:CDS:1</fullName>
    </submittedName>
</protein>
<evidence type="ECO:0000313" key="2">
    <source>
        <dbReference type="Proteomes" id="UP000789570"/>
    </source>
</evidence>
<dbReference type="OrthoDB" id="5132116at2759"/>
<sequence length="86" mass="9659">LRKNLFANVVLSGGSTLYKDFGTRLLSEIRKLAVKDIKIKIFAPSERKYSTWIGSSILAALNDYSIEDVLKVDENEIIGKPLLVFD</sequence>